<reference evidence="1 2" key="1">
    <citation type="journal article" date="2020" name="IScience">
        <title>Genome Sequencing of the Endangered Kingdonia uniflora (Circaeasteraceae, Ranunculales) Reveals Potential Mechanisms of Evolutionary Specialization.</title>
        <authorList>
            <person name="Sun Y."/>
            <person name="Deng T."/>
            <person name="Zhang A."/>
            <person name="Moore M.J."/>
            <person name="Landis J.B."/>
            <person name="Lin N."/>
            <person name="Zhang H."/>
            <person name="Zhang X."/>
            <person name="Huang J."/>
            <person name="Zhang X."/>
            <person name="Sun H."/>
            <person name="Wang H."/>
        </authorList>
    </citation>
    <scope>NUCLEOTIDE SEQUENCE [LARGE SCALE GENOMIC DNA]</scope>
    <source>
        <strain evidence="1">TB1705</strain>
        <tissue evidence="1">Leaf</tissue>
    </source>
</reference>
<protein>
    <submittedName>
        <fullName evidence="1">Uncharacterized protein</fullName>
    </submittedName>
</protein>
<name>A0A7J7KUH2_9MAGN</name>
<dbReference type="AlphaFoldDB" id="A0A7J7KUH2"/>
<accession>A0A7J7KUH2</accession>
<organism evidence="1 2">
    <name type="scientific">Kingdonia uniflora</name>
    <dbReference type="NCBI Taxonomy" id="39325"/>
    <lineage>
        <taxon>Eukaryota</taxon>
        <taxon>Viridiplantae</taxon>
        <taxon>Streptophyta</taxon>
        <taxon>Embryophyta</taxon>
        <taxon>Tracheophyta</taxon>
        <taxon>Spermatophyta</taxon>
        <taxon>Magnoliopsida</taxon>
        <taxon>Ranunculales</taxon>
        <taxon>Circaeasteraceae</taxon>
        <taxon>Kingdonia</taxon>
    </lineage>
</organism>
<gene>
    <name evidence="1" type="ORF">GIB67_040752</name>
</gene>
<comment type="caution">
    <text evidence="1">The sequence shown here is derived from an EMBL/GenBank/DDBJ whole genome shotgun (WGS) entry which is preliminary data.</text>
</comment>
<sequence>MGLSGKMSEEKFSKKNSLGSDFKKRLSDITNTQKLISLPNQDEKERPISVDVDYVEQLQKVLDLLRRSLLTTMPFSDVFLPDRYIDLLLGSKELTETVKPRKIRKPHLRNNMRLVLDKMTLKLMDSDIAVPEKSEVFREIFDKPHAEDSGRRSSGKPDINFVCVHKGSSLNLAFPSIGHPQIVYVSDDEIDDSQSPVLCLATLQVSISREEDNDKQSTVLDLAVSQDTMIDFQLNGGDGEADDKHTTA</sequence>
<evidence type="ECO:0000313" key="1">
    <source>
        <dbReference type="EMBL" id="KAF6133988.1"/>
    </source>
</evidence>
<keyword evidence="2" id="KW-1185">Reference proteome</keyword>
<dbReference type="EMBL" id="JACGCM010002894">
    <property type="protein sequence ID" value="KAF6133988.1"/>
    <property type="molecule type" value="Genomic_DNA"/>
</dbReference>
<dbReference type="Proteomes" id="UP000541444">
    <property type="component" value="Unassembled WGS sequence"/>
</dbReference>
<proteinExistence type="predicted"/>
<evidence type="ECO:0000313" key="2">
    <source>
        <dbReference type="Proteomes" id="UP000541444"/>
    </source>
</evidence>